<sequence>MGFQEFKNDYVKAIAPDNKVDMINSINDLIDKKSLSFFATQI</sequence>
<dbReference type="AlphaFoldDB" id="X1EC24"/>
<dbReference type="EMBL" id="BART01033219">
    <property type="protein sequence ID" value="GAH17910.1"/>
    <property type="molecule type" value="Genomic_DNA"/>
</dbReference>
<organism evidence="1">
    <name type="scientific">marine sediment metagenome</name>
    <dbReference type="NCBI Taxonomy" id="412755"/>
    <lineage>
        <taxon>unclassified sequences</taxon>
        <taxon>metagenomes</taxon>
        <taxon>ecological metagenomes</taxon>
    </lineage>
</organism>
<protein>
    <submittedName>
        <fullName evidence="1">Uncharacterized protein</fullName>
    </submittedName>
</protein>
<comment type="caution">
    <text evidence="1">The sequence shown here is derived from an EMBL/GenBank/DDBJ whole genome shotgun (WGS) entry which is preliminary data.</text>
</comment>
<accession>X1EC24</accession>
<name>X1EC24_9ZZZZ</name>
<evidence type="ECO:0000313" key="1">
    <source>
        <dbReference type="EMBL" id="GAH17910.1"/>
    </source>
</evidence>
<reference evidence="1" key="1">
    <citation type="journal article" date="2014" name="Front. Microbiol.">
        <title>High frequency of phylogenetically diverse reductive dehalogenase-homologous genes in deep subseafloor sedimentary metagenomes.</title>
        <authorList>
            <person name="Kawai M."/>
            <person name="Futagami T."/>
            <person name="Toyoda A."/>
            <person name="Takaki Y."/>
            <person name="Nishi S."/>
            <person name="Hori S."/>
            <person name="Arai W."/>
            <person name="Tsubouchi T."/>
            <person name="Morono Y."/>
            <person name="Uchiyama I."/>
            <person name="Ito T."/>
            <person name="Fujiyama A."/>
            <person name="Inagaki F."/>
            <person name="Takami H."/>
        </authorList>
    </citation>
    <scope>NUCLEOTIDE SEQUENCE</scope>
    <source>
        <strain evidence="1">Expedition CK06-06</strain>
    </source>
</reference>
<gene>
    <name evidence="1" type="ORF">S01H4_57165</name>
</gene>
<proteinExistence type="predicted"/>